<dbReference type="Proteomes" id="UP001138768">
    <property type="component" value="Unassembled WGS sequence"/>
</dbReference>
<organism evidence="2 3">
    <name type="scientific">Lamprobacter modestohalophilus</name>
    <dbReference type="NCBI Taxonomy" id="1064514"/>
    <lineage>
        <taxon>Bacteria</taxon>
        <taxon>Pseudomonadati</taxon>
        <taxon>Pseudomonadota</taxon>
        <taxon>Gammaproteobacteria</taxon>
        <taxon>Chromatiales</taxon>
        <taxon>Chromatiaceae</taxon>
        <taxon>Lamprobacter</taxon>
    </lineage>
</organism>
<sequence length="155" mass="16561">MSAVETSKAPFNIDKLRYPGWDGAGFPQRLAEIKGGMSTLGFAQKCGISESIFRKYLAGTSVPGADKLVEISQTAQVSLRWLATGEGRRDGVEDRLDLAVLGSVIAGVEAGLEEIGGSMAPEKKAELIGLLYEMACNGESISEKPMLRLVRLASR</sequence>
<dbReference type="InterPro" id="IPR010982">
    <property type="entry name" value="Lambda_DNA-bd_dom_sf"/>
</dbReference>
<evidence type="ECO:0000259" key="1">
    <source>
        <dbReference type="PROSITE" id="PS50943"/>
    </source>
</evidence>
<feature type="domain" description="HTH cro/C1-type" evidence="1">
    <location>
        <begin position="42"/>
        <end position="82"/>
    </location>
</feature>
<comment type="caution">
    <text evidence="2">The sequence shown here is derived from an EMBL/GenBank/DDBJ whole genome shotgun (WGS) entry which is preliminary data.</text>
</comment>
<dbReference type="GO" id="GO:0045892">
    <property type="term" value="P:negative regulation of DNA-templated transcription"/>
    <property type="evidence" value="ECO:0007669"/>
    <property type="project" value="InterPro"/>
</dbReference>
<evidence type="ECO:0000313" key="3">
    <source>
        <dbReference type="Proteomes" id="UP001138768"/>
    </source>
</evidence>
<dbReference type="GO" id="GO:0003677">
    <property type="term" value="F:DNA binding"/>
    <property type="evidence" value="ECO:0007669"/>
    <property type="project" value="InterPro"/>
</dbReference>
<dbReference type="SUPFAM" id="SSF47413">
    <property type="entry name" value="lambda repressor-like DNA-binding domains"/>
    <property type="match status" value="1"/>
</dbReference>
<proteinExistence type="predicted"/>
<dbReference type="EMBL" id="NRRY01000040">
    <property type="protein sequence ID" value="MBK1620444.1"/>
    <property type="molecule type" value="Genomic_DNA"/>
</dbReference>
<reference evidence="2 3" key="1">
    <citation type="journal article" date="2020" name="Microorganisms">
        <title>Osmotic Adaptation and Compatible Solute Biosynthesis of Phototrophic Bacteria as Revealed from Genome Analyses.</title>
        <authorList>
            <person name="Imhoff J.F."/>
            <person name="Rahn T."/>
            <person name="Kunzel S."/>
            <person name="Keller A."/>
            <person name="Neulinger S.C."/>
        </authorList>
    </citation>
    <scope>NUCLEOTIDE SEQUENCE [LARGE SCALE GENOMIC DNA]</scope>
    <source>
        <strain evidence="2 3">DSM 25653</strain>
    </source>
</reference>
<keyword evidence="3" id="KW-1185">Reference proteome</keyword>
<dbReference type="InterPro" id="IPR010744">
    <property type="entry name" value="Phage_CI_N"/>
</dbReference>
<dbReference type="Pfam" id="PF07022">
    <property type="entry name" value="Phage_CI_repr"/>
    <property type="match status" value="1"/>
</dbReference>
<dbReference type="AlphaFoldDB" id="A0A9X1B5S4"/>
<dbReference type="PROSITE" id="PS50943">
    <property type="entry name" value="HTH_CROC1"/>
    <property type="match status" value="1"/>
</dbReference>
<dbReference type="Gene3D" id="1.10.260.40">
    <property type="entry name" value="lambda repressor-like DNA-binding domains"/>
    <property type="match status" value="1"/>
</dbReference>
<evidence type="ECO:0000313" key="2">
    <source>
        <dbReference type="EMBL" id="MBK1620444.1"/>
    </source>
</evidence>
<dbReference type="RefSeq" id="WP_200247402.1">
    <property type="nucleotide sequence ID" value="NZ_NRRY01000040.1"/>
</dbReference>
<name>A0A9X1B5S4_9GAMM</name>
<dbReference type="CDD" id="cd00093">
    <property type="entry name" value="HTH_XRE"/>
    <property type="match status" value="1"/>
</dbReference>
<gene>
    <name evidence="2" type="ORF">CKO42_18775</name>
</gene>
<protein>
    <recommendedName>
        <fullName evidence="1">HTH cro/C1-type domain-containing protein</fullName>
    </recommendedName>
</protein>
<dbReference type="InterPro" id="IPR001387">
    <property type="entry name" value="Cro/C1-type_HTH"/>
</dbReference>
<accession>A0A9X1B5S4</accession>